<comment type="caution">
    <text evidence="1">The sequence shown here is derived from an EMBL/GenBank/DDBJ whole genome shotgun (WGS) entry which is preliminary data.</text>
</comment>
<evidence type="ECO:0000313" key="2">
    <source>
        <dbReference type="Proteomes" id="UP001266305"/>
    </source>
</evidence>
<proteinExistence type="predicted"/>
<reference evidence="1 2" key="1">
    <citation type="submission" date="2023-05" db="EMBL/GenBank/DDBJ databases">
        <title>B98-5 Cell Line De Novo Hybrid Assembly: An Optical Mapping Approach.</title>
        <authorList>
            <person name="Kananen K."/>
            <person name="Auerbach J.A."/>
            <person name="Kautto E."/>
            <person name="Blachly J.S."/>
        </authorList>
    </citation>
    <scope>NUCLEOTIDE SEQUENCE [LARGE SCALE GENOMIC DNA]</scope>
    <source>
        <strain evidence="1">B95-8</strain>
        <tissue evidence="1">Cell line</tissue>
    </source>
</reference>
<sequence length="81" mass="9159">MEMDEDPDTLPTQGQGNIIINKYEQVVKKKSRAPNSMQLKAQEYAEKGSWPEKESPAWSPPLMTHRMVKGRSLGEVTRVSS</sequence>
<evidence type="ECO:0000313" key="1">
    <source>
        <dbReference type="EMBL" id="KAK2111089.1"/>
    </source>
</evidence>
<gene>
    <name evidence="1" type="ORF">P7K49_010835</name>
</gene>
<name>A0ABQ9VNX6_SAGOE</name>
<protein>
    <submittedName>
        <fullName evidence="1">Uncharacterized protein</fullName>
    </submittedName>
</protein>
<dbReference type="Proteomes" id="UP001266305">
    <property type="component" value="Unassembled WGS sequence"/>
</dbReference>
<organism evidence="1 2">
    <name type="scientific">Saguinus oedipus</name>
    <name type="common">Cotton-top tamarin</name>
    <name type="synonym">Oedipomidas oedipus</name>
    <dbReference type="NCBI Taxonomy" id="9490"/>
    <lineage>
        <taxon>Eukaryota</taxon>
        <taxon>Metazoa</taxon>
        <taxon>Chordata</taxon>
        <taxon>Craniata</taxon>
        <taxon>Vertebrata</taxon>
        <taxon>Euteleostomi</taxon>
        <taxon>Mammalia</taxon>
        <taxon>Eutheria</taxon>
        <taxon>Euarchontoglires</taxon>
        <taxon>Primates</taxon>
        <taxon>Haplorrhini</taxon>
        <taxon>Platyrrhini</taxon>
        <taxon>Cebidae</taxon>
        <taxon>Callitrichinae</taxon>
        <taxon>Saguinus</taxon>
    </lineage>
</organism>
<dbReference type="EMBL" id="JASSZA010000005">
    <property type="protein sequence ID" value="KAK2111089.1"/>
    <property type="molecule type" value="Genomic_DNA"/>
</dbReference>
<accession>A0ABQ9VNX6</accession>
<keyword evidence="2" id="KW-1185">Reference proteome</keyword>